<dbReference type="Proteomes" id="UP001274830">
    <property type="component" value="Unassembled WGS sequence"/>
</dbReference>
<dbReference type="Gene3D" id="3.40.390.10">
    <property type="entry name" value="Collagenase (Catalytic Domain)"/>
    <property type="match status" value="1"/>
</dbReference>
<dbReference type="Pfam" id="PF02102">
    <property type="entry name" value="Peptidase_M35"/>
    <property type="match status" value="1"/>
</dbReference>
<evidence type="ECO:0000256" key="14">
    <source>
        <dbReference type="SAM" id="MobiDB-lite"/>
    </source>
</evidence>
<protein>
    <recommendedName>
        <fullName evidence="13">Neutral protease 2</fullName>
        <ecNumber evidence="13">3.4.24.39</ecNumber>
    </recommendedName>
    <alternativeName>
        <fullName evidence="13">Deuterolysin</fullName>
    </alternativeName>
</protein>
<evidence type="ECO:0000256" key="7">
    <source>
        <dbReference type="ARBA" id="ARBA00022801"/>
    </source>
</evidence>
<keyword evidence="16" id="KW-1185">Reference proteome</keyword>
<evidence type="ECO:0000256" key="2">
    <source>
        <dbReference type="ARBA" id="ARBA00010279"/>
    </source>
</evidence>
<keyword evidence="7 13" id="KW-0378">Hydrolase</keyword>
<feature type="active site" evidence="11">
    <location>
        <position position="304"/>
    </location>
</feature>
<dbReference type="PRINTS" id="PR00768">
    <property type="entry name" value="DEUTEROLYSIN"/>
</dbReference>
<evidence type="ECO:0000256" key="6">
    <source>
        <dbReference type="ARBA" id="ARBA00022729"/>
    </source>
</evidence>
<feature type="region of interest" description="Disordered" evidence="14">
    <location>
        <begin position="306"/>
        <end position="325"/>
    </location>
</feature>
<evidence type="ECO:0000256" key="4">
    <source>
        <dbReference type="ARBA" id="ARBA00022685"/>
    </source>
</evidence>
<dbReference type="PANTHER" id="PTHR37016:SF3">
    <property type="entry name" value="NEUTRAL PROTEASE 2-RELATED"/>
    <property type="match status" value="1"/>
</dbReference>
<evidence type="ECO:0000256" key="8">
    <source>
        <dbReference type="ARBA" id="ARBA00022833"/>
    </source>
</evidence>
<dbReference type="SUPFAM" id="SSF55486">
    <property type="entry name" value="Metalloproteases ('zincins'), catalytic domain"/>
    <property type="match status" value="1"/>
</dbReference>
<dbReference type="Gene3D" id="2.60.40.2970">
    <property type="match status" value="1"/>
</dbReference>
<comment type="cofactor">
    <cofactor evidence="12 13">
        <name>Zn(2+)</name>
        <dbReference type="ChEBI" id="CHEBI:29105"/>
    </cofactor>
    <text evidence="12 13">Binds 1 zinc ion per subunit.</text>
</comment>
<comment type="function">
    <text evidence="13">Secreted metalloproteinase that allows assimilation of proteinaceous substrates. Shows high activities on basic nuclear substrates such as histone and protamine.</text>
</comment>
<dbReference type="GO" id="GO:0046872">
    <property type="term" value="F:metal ion binding"/>
    <property type="evidence" value="ECO:0007669"/>
    <property type="project" value="UniProtKB-KW"/>
</dbReference>
<dbReference type="InterPro" id="IPR050414">
    <property type="entry name" value="Fungal_M35_metalloproteases"/>
</dbReference>
<dbReference type="CDD" id="cd11008">
    <property type="entry name" value="M35_deuterolysin_like"/>
    <property type="match status" value="1"/>
</dbReference>
<keyword evidence="9 13" id="KW-0482">Metalloprotease</keyword>
<keyword evidence="4 13" id="KW-0165">Cleavage on pair of basic residues</keyword>
<accession>A0AAE0WPC5</accession>
<evidence type="ECO:0000256" key="11">
    <source>
        <dbReference type="PIRSR" id="PIRSR601384-1"/>
    </source>
</evidence>
<feature type="binding site" evidence="12">
    <location>
        <position position="303"/>
    </location>
    <ligand>
        <name>Zn(2+)</name>
        <dbReference type="ChEBI" id="CHEBI:29105"/>
        <note>catalytic</note>
    </ligand>
</feature>
<evidence type="ECO:0000256" key="3">
    <source>
        <dbReference type="ARBA" id="ARBA00022670"/>
    </source>
</evidence>
<evidence type="ECO:0000313" key="16">
    <source>
        <dbReference type="Proteomes" id="UP001274830"/>
    </source>
</evidence>
<gene>
    <name evidence="15" type="ORF">LTR78_004593</name>
</gene>
<comment type="subcellular location">
    <subcellularLocation>
        <location evidence="13">Secreted</location>
    </subcellularLocation>
</comment>
<feature type="binding site" evidence="12">
    <location>
        <position position="307"/>
    </location>
    <ligand>
        <name>Zn(2+)</name>
        <dbReference type="ChEBI" id="CHEBI:29105"/>
        <note>catalytic</note>
    </ligand>
</feature>
<dbReference type="InterPro" id="IPR001384">
    <property type="entry name" value="Peptidase_M35"/>
</dbReference>
<keyword evidence="13" id="KW-0964">Secreted</keyword>
<dbReference type="AlphaFoldDB" id="A0AAE0WPC5"/>
<dbReference type="GO" id="GO:0005576">
    <property type="term" value="C:extracellular region"/>
    <property type="evidence" value="ECO:0007669"/>
    <property type="project" value="UniProtKB-SubCell"/>
</dbReference>
<dbReference type="EMBL" id="JAUTXT010000014">
    <property type="protein sequence ID" value="KAK3675510.1"/>
    <property type="molecule type" value="Genomic_DNA"/>
</dbReference>
<keyword evidence="8 12" id="KW-0862">Zinc</keyword>
<feature type="binding site" evidence="12">
    <location>
        <position position="318"/>
    </location>
    <ligand>
        <name>Zn(2+)</name>
        <dbReference type="ChEBI" id="CHEBI:29105"/>
        <note>catalytic</note>
    </ligand>
</feature>
<reference evidence="15" key="1">
    <citation type="submission" date="2023-07" db="EMBL/GenBank/DDBJ databases">
        <title>Black Yeasts Isolated from many extreme environments.</title>
        <authorList>
            <person name="Coleine C."/>
            <person name="Stajich J.E."/>
            <person name="Selbmann L."/>
        </authorList>
    </citation>
    <scope>NUCLEOTIDE SEQUENCE</scope>
    <source>
        <strain evidence="15">CCFEE 5485</strain>
    </source>
</reference>
<proteinExistence type="inferred from homology"/>
<keyword evidence="10" id="KW-0865">Zymogen</keyword>
<name>A0AAE0WPC5_9PEZI</name>
<dbReference type="GO" id="GO:0004222">
    <property type="term" value="F:metalloendopeptidase activity"/>
    <property type="evidence" value="ECO:0007669"/>
    <property type="project" value="InterPro"/>
</dbReference>
<evidence type="ECO:0000256" key="13">
    <source>
        <dbReference type="RuleBase" id="RU361126"/>
    </source>
</evidence>
<dbReference type="PANTHER" id="PTHR37016">
    <property type="match status" value="1"/>
</dbReference>
<keyword evidence="5 12" id="KW-0479">Metal-binding</keyword>
<evidence type="ECO:0000256" key="9">
    <source>
        <dbReference type="ARBA" id="ARBA00023049"/>
    </source>
</evidence>
<dbReference type="InterPro" id="IPR024079">
    <property type="entry name" value="MetalloPept_cat_dom_sf"/>
</dbReference>
<evidence type="ECO:0000256" key="12">
    <source>
        <dbReference type="PIRSR" id="PIRSR601384-2"/>
    </source>
</evidence>
<feature type="signal peptide" evidence="13">
    <location>
        <begin position="1"/>
        <end position="16"/>
    </location>
</feature>
<evidence type="ECO:0000256" key="1">
    <source>
        <dbReference type="ARBA" id="ARBA00001187"/>
    </source>
</evidence>
<dbReference type="EC" id="3.4.24.39" evidence="13"/>
<comment type="catalytic activity">
    <reaction evidence="1 13">
        <text>Preferential cleavage of bonds with hydrophobic residues in P1'. Also 3-Asn-|-Gln-4 and 8-Gly-|-Ser-9 bonds in insulin B chain.</text>
        <dbReference type="EC" id="3.4.24.39"/>
    </reaction>
</comment>
<dbReference type="GO" id="GO:0006508">
    <property type="term" value="P:proteolysis"/>
    <property type="evidence" value="ECO:0007669"/>
    <property type="project" value="UniProtKB-KW"/>
</dbReference>
<evidence type="ECO:0000256" key="5">
    <source>
        <dbReference type="ARBA" id="ARBA00022723"/>
    </source>
</evidence>
<feature type="chain" id="PRO_5041783894" description="Neutral protease 2" evidence="13">
    <location>
        <begin position="17"/>
        <end position="325"/>
    </location>
</feature>
<keyword evidence="6 13" id="KW-0732">Signal</keyword>
<keyword evidence="3 13" id="KW-0645">Protease</keyword>
<evidence type="ECO:0000313" key="15">
    <source>
        <dbReference type="EMBL" id="KAK3675510.1"/>
    </source>
</evidence>
<comment type="caution">
    <text evidence="15">The sequence shown here is derived from an EMBL/GenBank/DDBJ whole genome shotgun (WGS) entry which is preliminary data.</text>
</comment>
<sequence>MKTGFALCAIVAIVRTASVDLNKRASPLAVTLTHLNDTAFKVGITNSGLNGYNLLYAGSLLDDAPTDDLIITSATSPAKFHGVHLRPLQSHLTQAAFVSIAAGQTISKQIDIAEIYETPSDSYTVTAAGSFPYAEADSTELSGKSLSFTSNTVKMDIDGDIAAKVIYKVDRMHSKRTDLESDCSSTQLSTVKAALSNCEKLASAAADAAANGHGTIFAEYFKTESLRPDVATRLRDVAKDCAATTSGATTTSCKDQYSACSDNVLAYTIPQKNAVFLCSSFFSYLPAVADSCHAQDQATTVIHENTHAPAVDNPGTSDNGYGYSA</sequence>
<organism evidence="15 16">
    <name type="scientific">Recurvomyces mirabilis</name>
    <dbReference type="NCBI Taxonomy" id="574656"/>
    <lineage>
        <taxon>Eukaryota</taxon>
        <taxon>Fungi</taxon>
        <taxon>Dikarya</taxon>
        <taxon>Ascomycota</taxon>
        <taxon>Pezizomycotina</taxon>
        <taxon>Dothideomycetes</taxon>
        <taxon>Dothideomycetidae</taxon>
        <taxon>Mycosphaerellales</taxon>
        <taxon>Teratosphaeriaceae</taxon>
        <taxon>Recurvomyces</taxon>
    </lineage>
</organism>
<comment type="similarity">
    <text evidence="2 13">Belongs to the peptidase M35 family.</text>
</comment>
<evidence type="ECO:0000256" key="10">
    <source>
        <dbReference type="ARBA" id="ARBA00023145"/>
    </source>
</evidence>